<evidence type="ECO:0000313" key="1">
    <source>
        <dbReference type="EMBL" id="AWA44679.1"/>
    </source>
</evidence>
<dbReference type="EMBL" id="MH182504">
    <property type="protein sequence ID" value="AWA44679.1"/>
    <property type="molecule type" value="Genomic_DNA"/>
</dbReference>
<organism evidence="1">
    <name type="scientific">Saccharum officinarum</name>
    <name type="common">Sugarcane</name>
    <dbReference type="NCBI Taxonomy" id="4547"/>
    <lineage>
        <taxon>Eukaryota</taxon>
        <taxon>Viridiplantae</taxon>
        <taxon>Streptophyta</taxon>
        <taxon>Embryophyta</taxon>
        <taxon>Tracheophyta</taxon>
        <taxon>Spermatophyta</taxon>
        <taxon>Magnoliopsida</taxon>
        <taxon>Liliopsida</taxon>
        <taxon>Poales</taxon>
        <taxon>Poaceae</taxon>
        <taxon>PACMAD clade</taxon>
        <taxon>Panicoideae</taxon>
        <taxon>Andropogonodae</taxon>
        <taxon>Andropogoneae</taxon>
        <taxon>Saccharinae</taxon>
        <taxon>Saccharum</taxon>
        <taxon>Saccharum officinarum species complex</taxon>
    </lineage>
</organism>
<sequence length="187" mass="20560">MINCRAPRLKSLRLITCKITTQVLTGAVTALPMLEELELSICASVAAAHQSGRASGHSLAETCRALAKACPLLKRLRLNKYCFHRGSDVRDSEAMEITEMRGLRCLQLFGNNLSNVGLEDILGGCSLDIRHCFNVEVNDETRLMCARLQTLRLPDNSMDGYDLSFGSPYPEMNVYPGIPGLGFPTIL</sequence>
<dbReference type="SUPFAM" id="SSF52047">
    <property type="entry name" value="RNI-like"/>
    <property type="match status" value="1"/>
</dbReference>
<dbReference type="AlphaFoldDB" id="A0A678TGX6"/>
<accession>A0A678TGX6</accession>
<dbReference type="InterPro" id="IPR032675">
    <property type="entry name" value="LRR_dom_sf"/>
</dbReference>
<proteinExistence type="predicted"/>
<gene>
    <name evidence="1" type="ORF">SO62J10_000007</name>
</gene>
<name>A0A678TGX6_SACOF</name>
<reference evidence="1" key="1">
    <citation type="submission" date="2018-04" db="EMBL/GenBank/DDBJ databases">
        <title>Comparative Analysis of Homologous Sequences of Saccharum officinarum and Saccharum spontaneum Reveals Independent Polyploidization Events.</title>
        <authorList>
            <person name="Sharma A."/>
            <person name="Song J."/>
            <person name="Lin Q."/>
            <person name="Singh R."/>
            <person name="Ramos N."/>
            <person name="Wang K."/>
            <person name="Zhang J."/>
            <person name="Ming R."/>
            <person name="Yu Q."/>
        </authorList>
    </citation>
    <scope>NUCLEOTIDE SEQUENCE</scope>
</reference>
<protein>
    <submittedName>
        <fullName evidence="1">Uncharacterized protein</fullName>
    </submittedName>
</protein>
<dbReference type="Gene3D" id="3.80.10.10">
    <property type="entry name" value="Ribonuclease Inhibitor"/>
    <property type="match status" value="1"/>
</dbReference>
<dbReference type="PANTHER" id="PTHR38926">
    <property type="entry name" value="F-BOX DOMAIN CONTAINING PROTEIN, EXPRESSED"/>
    <property type="match status" value="1"/>
</dbReference>
<dbReference type="PANTHER" id="PTHR38926:SF28">
    <property type="entry name" value="F-BOX PROTEIN SKIP19"/>
    <property type="match status" value="1"/>
</dbReference>